<proteinExistence type="predicted"/>
<evidence type="ECO:0000256" key="1">
    <source>
        <dbReference type="SAM" id="MobiDB-lite"/>
    </source>
</evidence>
<dbReference type="VEuPathDB" id="FungiDB:BO71DRAFT_327184"/>
<dbReference type="AlphaFoldDB" id="A0A319D8Q3"/>
<organism evidence="2 3">
    <name type="scientific">Aspergillus ellipticus CBS 707.79</name>
    <dbReference type="NCBI Taxonomy" id="1448320"/>
    <lineage>
        <taxon>Eukaryota</taxon>
        <taxon>Fungi</taxon>
        <taxon>Dikarya</taxon>
        <taxon>Ascomycota</taxon>
        <taxon>Pezizomycotina</taxon>
        <taxon>Eurotiomycetes</taxon>
        <taxon>Eurotiomycetidae</taxon>
        <taxon>Eurotiales</taxon>
        <taxon>Aspergillaceae</taxon>
        <taxon>Aspergillus</taxon>
        <taxon>Aspergillus subgen. Circumdati</taxon>
    </lineage>
</organism>
<protein>
    <submittedName>
        <fullName evidence="2">Uncharacterized protein</fullName>
    </submittedName>
</protein>
<evidence type="ECO:0000313" key="3">
    <source>
        <dbReference type="Proteomes" id="UP000247810"/>
    </source>
</evidence>
<feature type="region of interest" description="Disordered" evidence="1">
    <location>
        <begin position="113"/>
        <end position="137"/>
    </location>
</feature>
<dbReference type="OrthoDB" id="4508365at2759"/>
<reference evidence="2 3" key="1">
    <citation type="submission" date="2018-02" db="EMBL/GenBank/DDBJ databases">
        <title>The genomes of Aspergillus section Nigri reveals drivers in fungal speciation.</title>
        <authorList>
            <consortium name="DOE Joint Genome Institute"/>
            <person name="Vesth T.C."/>
            <person name="Nybo J."/>
            <person name="Theobald S."/>
            <person name="Brandl J."/>
            <person name="Frisvad J.C."/>
            <person name="Nielsen K.F."/>
            <person name="Lyhne E.K."/>
            <person name="Kogle M.E."/>
            <person name="Kuo A."/>
            <person name="Riley R."/>
            <person name="Clum A."/>
            <person name="Nolan M."/>
            <person name="Lipzen A."/>
            <person name="Salamov A."/>
            <person name="Henrissat B."/>
            <person name="Wiebenga A."/>
            <person name="De vries R.P."/>
            <person name="Grigoriev I.V."/>
            <person name="Mortensen U.H."/>
            <person name="Andersen M.R."/>
            <person name="Baker S.E."/>
        </authorList>
    </citation>
    <scope>NUCLEOTIDE SEQUENCE [LARGE SCALE GENOMIC DNA]</scope>
    <source>
        <strain evidence="2 3">CBS 707.79</strain>
    </source>
</reference>
<evidence type="ECO:0000313" key="2">
    <source>
        <dbReference type="EMBL" id="PYH93631.1"/>
    </source>
</evidence>
<dbReference type="Proteomes" id="UP000247810">
    <property type="component" value="Unassembled WGS sequence"/>
</dbReference>
<accession>A0A319D8Q3</accession>
<name>A0A319D8Q3_9EURO</name>
<keyword evidence="3" id="KW-1185">Reference proteome</keyword>
<gene>
    <name evidence="2" type="ORF">BO71DRAFT_327184</name>
</gene>
<sequence>MSRSLSEIQITMTALRAILQRHTDLRGIVHRPYGLDWIEFERHMYRLLLLNGFIRPGDRLPTDPWELFLAEYAPYGVRRASSEETHAAAAATAAGATGYFPTSILVAHTPSASPPARGMENGGQINAAEQVPGPRRNHRVRFDDDVVERNGSTARRVPGGIPRYFS</sequence>
<dbReference type="EMBL" id="KZ825888">
    <property type="protein sequence ID" value="PYH93631.1"/>
    <property type="molecule type" value="Genomic_DNA"/>
</dbReference>